<dbReference type="AlphaFoldDB" id="A0A4Y7Q5K1"/>
<proteinExistence type="predicted"/>
<keyword evidence="3" id="KW-1185">Reference proteome</keyword>
<dbReference type="Proteomes" id="UP000294933">
    <property type="component" value="Unassembled WGS sequence"/>
</dbReference>
<name>A0A4Y7Q5K1_9AGAM</name>
<keyword evidence="1" id="KW-0732">Signal</keyword>
<dbReference type="EMBL" id="ML170175">
    <property type="protein sequence ID" value="TDL22432.1"/>
    <property type="molecule type" value="Genomic_DNA"/>
</dbReference>
<evidence type="ECO:0000256" key="1">
    <source>
        <dbReference type="SAM" id="SignalP"/>
    </source>
</evidence>
<dbReference type="VEuPathDB" id="FungiDB:BD410DRAFT_260759"/>
<reference evidence="2 3" key="1">
    <citation type="submission" date="2018-06" db="EMBL/GenBank/DDBJ databases">
        <title>A transcriptomic atlas of mushroom development highlights an independent origin of complex multicellularity.</title>
        <authorList>
            <consortium name="DOE Joint Genome Institute"/>
            <person name="Krizsan K."/>
            <person name="Almasi E."/>
            <person name="Merenyi Z."/>
            <person name="Sahu N."/>
            <person name="Viragh M."/>
            <person name="Koszo T."/>
            <person name="Mondo S."/>
            <person name="Kiss B."/>
            <person name="Balint B."/>
            <person name="Kues U."/>
            <person name="Barry K."/>
            <person name="Hegedus J.C."/>
            <person name="Henrissat B."/>
            <person name="Johnson J."/>
            <person name="Lipzen A."/>
            <person name="Ohm R."/>
            <person name="Nagy I."/>
            <person name="Pangilinan J."/>
            <person name="Yan J."/>
            <person name="Xiong Y."/>
            <person name="Grigoriev I.V."/>
            <person name="Hibbett D.S."/>
            <person name="Nagy L.G."/>
        </authorList>
    </citation>
    <scope>NUCLEOTIDE SEQUENCE [LARGE SCALE GENOMIC DNA]</scope>
    <source>
        <strain evidence="2 3">SZMC22713</strain>
    </source>
</reference>
<dbReference type="OrthoDB" id="3226519at2759"/>
<feature type="chain" id="PRO_5021328974" description="Cyanovirin-N domain-containing protein" evidence="1">
    <location>
        <begin position="20"/>
        <end position="211"/>
    </location>
</feature>
<protein>
    <recommendedName>
        <fullName evidence="4">Cyanovirin-N domain-containing protein</fullName>
    </recommendedName>
</protein>
<organism evidence="2 3">
    <name type="scientific">Rickenella mellea</name>
    <dbReference type="NCBI Taxonomy" id="50990"/>
    <lineage>
        <taxon>Eukaryota</taxon>
        <taxon>Fungi</taxon>
        <taxon>Dikarya</taxon>
        <taxon>Basidiomycota</taxon>
        <taxon>Agaricomycotina</taxon>
        <taxon>Agaricomycetes</taxon>
        <taxon>Hymenochaetales</taxon>
        <taxon>Rickenellaceae</taxon>
        <taxon>Rickenella</taxon>
    </lineage>
</organism>
<evidence type="ECO:0008006" key="4">
    <source>
        <dbReference type="Google" id="ProtNLM"/>
    </source>
</evidence>
<gene>
    <name evidence="2" type="ORF">BD410DRAFT_260759</name>
</gene>
<sequence>MKLFAFTAVALSFMTSVWSASIFRGEAAISEVCKGSKVISQSYIGKDNNVLAEQLACGDKDLRAAFSGSTGLSPRQDPNNVCGANCNTNCFTPAGGGPNPNECHVIADALLFNSQNIGALFQIGPAVNSSVLVLTFRSCKTFMVDQTPNTLTYCRTDWSALVDIIAFNCQAQQNAHGGNCVAKDQRWFIQLGGSTSVRSSVETTVGDASAL</sequence>
<evidence type="ECO:0000313" key="3">
    <source>
        <dbReference type="Proteomes" id="UP000294933"/>
    </source>
</evidence>
<accession>A0A4Y7Q5K1</accession>
<feature type="signal peptide" evidence="1">
    <location>
        <begin position="1"/>
        <end position="19"/>
    </location>
</feature>
<evidence type="ECO:0000313" key="2">
    <source>
        <dbReference type="EMBL" id="TDL22432.1"/>
    </source>
</evidence>